<organism evidence="13 14">
    <name type="scientific">Micromonospora sediminimaris</name>
    <dbReference type="NCBI Taxonomy" id="547162"/>
    <lineage>
        <taxon>Bacteria</taxon>
        <taxon>Bacillati</taxon>
        <taxon>Actinomycetota</taxon>
        <taxon>Actinomycetes</taxon>
        <taxon>Micromonosporales</taxon>
        <taxon>Micromonosporaceae</taxon>
        <taxon>Micromonospora</taxon>
    </lineage>
</organism>
<dbReference type="FunFam" id="3.30.200.20:FF:000035">
    <property type="entry name" value="Serine/threonine protein kinase Stk1"/>
    <property type="match status" value="1"/>
</dbReference>
<feature type="region of interest" description="Disordered" evidence="10">
    <location>
        <begin position="285"/>
        <end position="356"/>
    </location>
</feature>
<dbReference type="CDD" id="cd14014">
    <property type="entry name" value="STKc_PknB_like"/>
    <property type="match status" value="1"/>
</dbReference>
<dbReference type="PROSITE" id="PS50011">
    <property type="entry name" value="PROTEIN_KINASE_DOM"/>
    <property type="match status" value="1"/>
</dbReference>
<comment type="catalytic activity">
    <reaction evidence="7">
        <text>L-threonyl-[protein] + ATP = O-phospho-L-threonyl-[protein] + ADP + H(+)</text>
        <dbReference type="Rhea" id="RHEA:46608"/>
        <dbReference type="Rhea" id="RHEA-COMP:11060"/>
        <dbReference type="Rhea" id="RHEA-COMP:11605"/>
        <dbReference type="ChEBI" id="CHEBI:15378"/>
        <dbReference type="ChEBI" id="CHEBI:30013"/>
        <dbReference type="ChEBI" id="CHEBI:30616"/>
        <dbReference type="ChEBI" id="CHEBI:61977"/>
        <dbReference type="ChEBI" id="CHEBI:456216"/>
        <dbReference type="EC" id="2.7.11.1"/>
    </reaction>
</comment>
<keyword evidence="11" id="KW-1133">Transmembrane helix</keyword>
<dbReference type="EC" id="2.7.11.1" evidence="1"/>
<evidence type="ECO:0000313" key="13">
    <source>
        <dbReference type="EMBL" id="GIJ31128.1"/>
    </source>
</evidence>
<dbReference type="OrthoDB" id="4408092at2"/>
<dbReference type="PROSITE" id="PS00107">
    <property type="entry name" value="PROTEIN_KINASE_ATP"/>
    <property type="match status" value="1"/>
</dbReference>
<feature type="transmembrane region" description="Helical" evidence="11">
    <location>
        <begin position="358"/>
        <end position="377"/>
    </location>
</feature>
<dbReference type="PANTHER" id="PTHR43289:SF6">
    <property type="entry name" value="SERINE_THREONINE-PROTEIN KINASE NEKL-3"/>
    <property type="match status" value="1"/>
</dbReference>
<evidence type="ECO:0000256" key="6">
    <source>
        <dbReference type="ARBA" id="ARBA00022840"/>
    </source>
</evidence>
<feature type="domain" description="Protein kinase" evidence="12">
    <location>
        <begin position="14"/>
        <end position="274"/>
    </location>
</feature>
<dbReference type="InterPro" id="IPR017441">
    <property type="entry name" value="Protein_kinase_ATP_BS"/>
</dbReference>
<evidence type="ECO:0000256" key="8">
    <source>
        <dbReference type="ARBA" id="ARBA00048679"/>
    </source>
</evidence>
<dbReference type="InterPro" id="IPR000719">
    <property type="entry name" value="Prot_kinase_dom"/>
</dbReference>
<evidence type="ECO:0000256" key="10">
    <source>
        <dbReference type="SAM" id="MobiDB-lite"/>
    </source>
</evidence>
<reference evidence="13" key="1">
    <citation type="submission" date="2021-01" db="EMBL/GenBank/DDBJ databases">
        <title>Whole genome shotgun sequence of Verrucosispora sediminis NBRC 107745.</title>
        <authorList>
            <person name="Komaki H."/>
            <person name="Tamura T."/>
        </authorList>
    </citation>
    <scope>NUCLEOTIDE SEQUENCE</scope>
    <source>
        <strain evidence="13">NBRC 107745</strain>
    </source>
</reference>
<dbReference type="InterPro" id="IPR008271">
    <property type="entry name" value="Ser/Thr_kinase_AS"/>
</dbReference>
<keyword evidence="3" id="KW-0808">Transferase</keyword>
<dbReference type="Gene3D" id="1.10.510.10">
    <property type="entry name" value="Transferase(Phosphotransferase) domain 1"/>
    <property type="match status" value="1"/>
</dbReference>
<dbReference type="SUPFAM" id="SSF56112">
    <property type="entry name" value="Protein kinase-like (PK-like)"/>
    <property type="match status" value="1"/>
</dbReference>
<dbReference type="GO" id="GO:0004674">
    <property type="term" value="F:protein serine/threonine kinase activity"/>
    <property type="evidence" value="ECO:0007669"/>
    <property type="project" value="UniProtKB-KW"/>
</dbReference>
<keyword evidence="2" id="KW-0723">Serine/threonine-protein kinase</keyword>
<keyword evidence="14" id="KW-1185">Reference proteome</keyword>
<keyword evidence="5" id="KW-0418">Kinase</keyword>
<dbReference type="InterPro" id="IPR011009">
    <property type="entry name" value="Kinase-like_dom_sf"/>
</dbReference>
<keyword evidence="11" id="KW-0472">Membrane</keyword>
<feature type="region of interest" description="Disordered" evidence="10">
    <location>
        <begin position="379"/>
        <end position="416"/>
    </location>
</feature>
<keyword evidence="4 9" id="KW-0547">Nucleotide-binding</keyword>
<dbReference type="PROSITE" id="PS00108">
    <property type="entry name" value="PROTEIN_KINASE_ST"/>
    <property type="match status" value="1"/>
</dbReference>
<evidence type="ECO:0000256" key="11">
    <source>
        <dbReference type="SAM" id="Phobius"/>
    </source>
</evidence>
<evidence type="ECO:0000256" key="4">
    <source>
        <dbReference type="ARBA" id="ARBA00022741"/>
    </source>
</evidence>
<dbReference type="Pfam" id="PF00069">
    <property type="entry name" value="Pkinase"/>
    <property type="match status" value="1"/>
</dbReference>
<feature type="binding site" evidence="9">
    <location>
        <position position="43"/>
    </location>
    <ligand>
        <name>ATP</name>
        <dbReference type="ChEBI" id="CHEBI:30616"/>
    </ligand>
</feature>
<evidence type="ECO:0000256" key="3">
    <source>
        <dbReference type="ARBA" id="ARBA00022679"/>
    </source>
</evidence>
<dbReference type="PANTHER" id="PTHR43289">
    <property type="entry name" value="MITOGEN-ACTIVATED PROTEIN KINASE KINASE KINASE 20-RELATED"/>
    <property type="match status" value="1"/>
</dbReference>
<feature type="compositionally biased region" description="Low complexity" evidence="10">
    <location>
        <begin position="399"/>
        <end position="414"/>
    </location>
</feature>
<keyword evidence="6 9" id="KW-0067">ATP-binding</keyword>
<name>A0A9W5XIY7_9ACTN</name>
<dbReference type="SMART" id="SM00220">
    <property type="entry name" value="S_TKc"/>
    <property type="match status" value="1"/>
</dbReference>
<dbReference type="RefSeq" id="WP_093402474.1">
    <property type="nucleotide sequence ID" value="NZ_BOPD01000002.1"/>
</dbReference>
<evidence type="ECO:0000256" key="1">
    <source>
        <dbReference type="ARBA" id="ARBA00012513"/>
    </source>
</evidence>
<evidence type="ECO:0000259" key="12">
    <source>
        <dbReference type="PROSITE" id="PS50011"/>
    </source>
</evidence>
<gene>
    <name evidence="13" type="ORF">Vse01_02760</name>
</gene>
<keyword evidence="11" id="KW-0812">Transmembrane</keyword>
<sequence>MSPFTPSLRLHDRYVLHDRIGLGGMSEVWRADDEVLGRSVAVKVLAGTFAVDPDLRATLRREARAAARLAHPHVTQVYDYGEAALADGNVVPYLVMELVDGRNLADRLADGPLPWRPALRMAAEVAAALAAAHRLGVVHRDIKPGNVMLTVNGAKVLDFGIAALAGAPSPGARPAGGALMGTPAYLAPERLSADPPHPASDVYALGALLYRTLTGDVPLPVRSWPDAVRVHANRPAVAPPRVPGLPADLAELVLACLDPDPERRPTAGRLATRFRAAATGLAAATVDIPATGGQQTPQTRPVRHHPPTLIEPTTRPETVSGVAPRSTTRGALSGRGRPRPAPGRPPGRRGHSGPPTGALVTFALVLLLGLGAALVLGDRSDGQSTASPTTPPAAPPTSAPASPRPAASSPASRPEPVSLGRAAVELIALLTEAQLTGEIDRKAADRLSKELTELAGVRPKEQEKRLEKLRERLDDEVDRGRLPADFADQVDDVLERFEANLPEE</sequence>
<protein>
    <recommendedName>
        <fullName evidence="1">non-specific serine/threonine protein kinase</fullName>
        <ecNumber evidence="1">2.7.11.1</ecNumber>
    </recommendedName>
</protein>
<dbReference type="AlphaFoldDB" id="A0A9W5XIY7"/>
<proteinExistence type="predicted"/>
<evidence type="ECO:0000256" key="7">
    <source>
        <dbReference type="ARBA" id="ARBA00047899"/>
    </source>
</evidence>
<dbReference type="Proteomes" id="UP000607311">
    <property type="component" value="Unassembled WGS sequence"/>
</dbReference>
<dbReference type="Gene3D" id="3.30.200.20">
    <property type="entry name" value="Phosphorylase Kinase, domain 1"/>
    <property type="match status" value="1"/>
</dbReference>
<comment type="catalytic activity">
    <reaction evidence="8">
        <text>L-seryl-[protein] + ATP = O-phospho-L-seryl-[protein] + ADP + H(+)</text>
        <dbReference type="Rhea" id="RHEA:17989"/>
        <dbReference type="Rhea" id="RHEA-COMP:9863"/>
        <dbReference type="Rhea" id="RHEA-COMP:11604"/>
        <dbReference type="ChEBI" id="CHEBI:15378"/>
        <dbReference type="ChEBI" id="CHEBI:29999"/>
        <dbReference type="ChEBI" id="CHEBI:30616"/>
        <dbReference type="ChEBI" id="CHEBI:83421"/>
        <dbReference type="ChEBI" id="CHEBI:456216"/>
        <dbReference type="EC" id="2.7.11.1"/>
    </reaction>
</comment>
<evidence type="ECO:0000256" key="2">
    <source>
        <dbReference type="ARBA" id="ARBA00022527"/>
    </source>
</evidence>
<accession>A0A9W5XIY7</accession>
<dbReference type="GO" id="GO:0005524">
    <property type="term" value="F:ATP binding"/>
    <property type="evidence" value="ECO:0007669"/>
    <property type="project" value="UniProtKB-UniRule"/>
</dbReference>
<feature type="compositionally biased region" description="Pro residues" evidence="10">
    <location>
        <begin position="389"/>
        <end position="398"/>
    </location>
</feature>
<comment type="caution">
    <text evidence="13">The sequence shown here is derived from an EMBL/GenBank/DDBJ whole genome shotgun (WGS) entry which is preliminary data.</text>
</comment>
<evidence type="ECO:0000313" key="14">
    <source>
        <dbReference type="Proteomes" id="UP000607311"/>
    </source>
</evidence>
<evidence type="ECO:0000256" key="5">
    <source>
        <dbReference type="ARBA" id="ARBA00022777"/>
    </source>
</evidence>
<evidence type="ECO:0000256" key="9">
    <source>
        <dbReference type="PROSITE-ProRule" id="PRU10141"/>
    </source>
</evidence>
<dbReference type="EMBL" id="BOPD01000002">
    <property type="protein sequence ID" value="GIJ31128.1"/>
    <property type="molecule type" value="Genomic_DNA"/>
</dbReference>